<reference evidence="1" key="1">
    <citation type="submission" date="2020-05" db="EMBL/GenBank/DDBJ databases">
        <authorList>
            <person name="Rincon C."/>
            <person name="Sanders R I."/>
            <person name="Robbins C."/>
            <person name="Chaturvedi A."/>
        </authorList>
    </citation>
    <scope>NUCLEOTIDE SEQUENCE</scope>
    <source>
        <strain evidence="1">CHB12</strain>
    </source>
</reference>
<evidence type="ECO:0000313" key="1">
    <source>
        <dbReference type="EMBL" id="CAB5354383.1"/>
    </source>
</evidence>
<dbReference type="EMBL" id="CAGKOT010000009">
    <property type="protein sequence ID" value="CAB5354383.1"/>
    <property type="molecule type" value="Genomic_DNA"/>
</dbReference>
<dbReference type="AlphaFoldDB" id="A0A915YZS9"/>
<dbReference type="OrthoDB" id="2425859at2759"/>
<comment type="caution">
    <text evidence="1">The sequence shown here is derived from an EMBL/GenBank/DDBJ whole genome shotgun (WGS) entry which is preliminary data.</text>
</comment>
<accession>A0A915YZS9</accession>
<protein>
    <submittedName>
        <fullName evidence="1">Uncharacterized protein</fullName>
    </submittedName>
</protein>
<organism evidence="1 2">
    <name type="scientific">Rhizophagus irregularis</name>
    <dbReference type="NCBI Taxonomy" id="588596"/>
    <lineage>
        <taxon>Eukaryota</taxon>
        <taxon>Fungi</taxon>
        <taxon>Fungi incertae sedis</taxon>
        <taxon>Mucoromycota</taxon>
        <taxon>Glomeromycotina</taxon>
        <taxon>Glomeromycetes</taxon>
        <taxon>Glomerales</taxon>
        <taxon>Glomeraceae</taxon>
        <taxon>Rhizophagus</taxon>
    </lineage>
</organism>
<proteinExistence type="predicted"/>
<evidence type="ECO:0000313" key="2">
    <source>
        <dbReference type="Proteomes" id="UP000684084"/>
    </source>
</evidence>
<gene>
    <name evidence="1" type="ORF">CHRIB12_LOCUS5864</name>
</gene>
<dbReference type="Proteomes" id="UP000684084">
    <property type="component" value="Unassembled WGS sequence"/>
</dbReference>
<sequence length="186" mass="21545">MDTSRQTEVKNLWIDYDHSDYQMHATIFSTDSTESDENTSILKKINIIDLEKRKEVYGICGECNEPAAWPEGNVVSWDIEKQKWERCPDRKVALKSLDNSSNINNDFLNEIKYYISGHFHFVNTVICYGITQDPDTQNYMMPVNPTDYLSSFQETVSTTLINPISESVSERLNYELNELGEIGYFL</sequence>
<name>A0A915YZS9_9GLOM</name>